<comment type="caution">
    <text evidence="10">The sequence shown here is derived from an EMBL/GenBank/DDBJ whole genome shotgun (WGS) entry which is preliminary data.</text>
</comment>
<keyword evidence="4 5" id="KW-0119">Carbohydrate metabolism</keyword>
<dbReference type="CDD" id="cd00854">
    <property type="entry name" value="NagA"/>
    <property type="match status" value="1"/>
</dbReference>
<dbReference type="Gene3D" id="3.20.20.140">
    <property type="entry name" value="Metal-dependent hydrolases"/>
    <property type="match status" value="1"/>
</dbReference>
<feature type="binding site" evidence="7">
    <location>
        <position position="240"/>
    </location>
    <ligand>
        <name>substrate</name>
    </ligand>
</feature>
<keyword evidence="3 5" id="KW-0378">Hydrolase</keyword>
<dbReference type="RefSeq" id="WP_176613317.1">
    <property type="nucleotide sequence ID" value="NZ_JABXXR010000038.1"/>
</dbReference>
<evidence type="ECO:0000256" key="6">
    <source>
        <dbReference type="PIRSR" id="PIRSR038994-1"/>
    </source>
</evidence>
<dbReference type="GO" id="GO:0008448">
    <property type="term" value="F:N-acetylglucosamine-6-phosphate deacetylase activity"/>
    <property type="evidence" value="ECO:0007669"/>
    <property type="project" value="UniProtKB-EC"/>
</dbReference>
<dbReference type="PANTHER" id="PTHR11113">
    <property type="entry name" value="N-ACETYLGLUCOSAMINE-6-PHOSPHATE DEACETYLASE"/>
    <property type="match status" value="1"/>
</dbReference>
<sequence>MQISGRILAGSKWIDGHVTCRDGLIQSIAAAPAPDRFILPGFIDTHVHGGGGADVMDGADAVRAVAAFHLAHGTTTLLPTTITRPWTDVMSALRAVSEVMGTDDPDGPSIPGVHLEGPFVSPHRLGAQPPFALDPSVDRIDEVLASGVVRVVTLAPELPHADDAMRRFAAAGVRVSLGHTIADVETTERALRCVCEAGGTVGLTHLFNAMNPIEGRRPGPVAALFCHDAGYAEMIFDTHHVHPATFRMAHRVLDRRLLFITDAMRATGQGDGPSSLGGQAVMVRDGVARLPDGTLAGSVLTLDQALRNAVAHGTPLAKAAELVSTNAASYLGLTDRGVIAPGKRADLVVLDASLTVVEVWVAGRRVRG</sequence>
<proteinExistence type="inferred from homology"/>
<dbReference type="InterPro" id="IPR032466">
    <property type="entry name" value="Metal_Hydrolase"/>
</dbReference>
<evidence type="ECO:0000256" key="1">
    <source>
        <dbReference type="ARBA" id="ARBA00010716"/>
    </source>
</evidence>
<dbReference type="PIRSF" id="PIRSF038994">
    <property type="entry name" value="NagA"/>
    <property type="match status" value="1"/>
</dbReference>
<dbReference type="Gene3D" id="2.30.40.10">
    <property type="entry name" value="Urease, subunit C, domain 1"/>
    <property type="match status" value="1"/>
</dbReference>
<feature type="binding site" evidence="7">
    <location>
        <position position="127"/>
    </location>
    <ligand>
        <name>substrate</name>
    </ligand>
</feature>
<dbReference type="InterPro" id="IPR011059">
    <property type="entry name" value="Metal-dep_hydrolase_composite"/>
</dbReference>
<keyword evidence="11" id="KW-1185">Reference proteome</keyword>
<evidence type="ECO:0000256" key="5">
    <source>
        <dbReference type="PIRNR" id="PIRNR038994"/>
    </source>
</evidence>
<evidence type="ECO:0000256" key="4">
    <source>
        <dbReference type="ARBA" id="ARBA00023277"/>
    </source>
</evidence>
<dbReference type="AlphaFoldDB" id="A0A850PGP7"/>
<dbReference type="SUPFAM" id="SSF51338">
    <property type="entry name" value="Composite domain of metallo-dependent hydrolases"/>
    <property type="match status" value="1"/>
</dbReference>
<feature type="binding site" evidence="7">
    <location>
        <begin position="208"/>
        <end position="209"/>
    </location>
    <ligand>
        <name>substrate</name>
    </ligand>
</feature>
<dbReference type="GO" id="GO:0006046">
    <property type="term" value="P:N-acetylglucosamine catabolic process"/>
    <property type="evidence" value="ECO:0007669"/>
    <property type="project" value="TreeGrafter"/>
</dbReference>
<dbReference type="InterPro" id="IPR003764">
    <property type="entry name" value="GlcNAc_6-P_deAcase"/>
</dbReference>
<gene>
    <name evidence="10" type="primary">nagA</name>
    <name evidence="10" type="ORF">HUK82_07160</name>
</gene>
<name>A0A850PGP7_9PROT</name>
<feature type="binding site" evidence="8">
    <location>
        <position position="205"/>
    </location>
    <ligand>
        <name>Zn(2+)</name>
        <dbReference type="ChEBI" id="CHEBI:29105"/>
    </ligand>
</feature>
<feature type="binding site" evidence="7">
    <location>
        <begin position="295"/>
        <end position="297"/>
    </location>
    <ligand>
        <name>substrate</name>
    </ligand>
</feature>
<dbReference type="NCBIfam" id="TIGR00221">
    <property type="entry name" value="nagA"/>
    <property type="match status" value="1"/>
</dbReference>
<dbReference type="InterPro" id="IPR006680">
    <property type="entry name" value="Amidohydro-rel"/>
</dbReference>
<evidence type="ECO:0000259" key="9">
    <source>
        <dbReference type="Pfam" id="PF01979"/>
    </source>
</evidence>
<dbReference type="GO" id="GO:0046872">
    <property type="term" value="F:metal ion binding"/>
    <property type="evidence" value="ECO:0007669"/>
    <property type="project" value="UniProtKB-KW"/>
</dbReference>
<feature type="binding site" evidence="8">
    <location>
        <position position="116"/>
    </location>
    <ligand>
        <name>Zn(2+)</name>
        <dbReference type="ChEBI" id="CHEBI:29105"/>
    </ligand>
</feature>
<feature type="active site" description="Proton donor/acceptor" evidence="6">
    <location>
        <position position="262"/>
    </location>
</feature>
<feature type="domain" description="Amidohydrolase-related" evidence="9">
    <location>
        <begin position="37"/>
        <end position="366"/>
    </location>
</feature>
<accession>A0A850PGP7</accession>
<evidence type="ECO:0000313" key="11">
    <source>
        <dbReference type="Proteomes" id="UP000585665"/>
    </source>
</evidence>
<feature type="binding site" evidence="7">
    <location>
        <position position="216"/>
    </location>
    <ligand>
        <name>substrate</name>
    </ligand>
</feature>
<dbReference type="SUPFAM" id="SSF51556">
    <property type="entry name" value="Metallo-dependent hydrolases"/>
    <property type="match status" value="1"/>
</dbReference>
<evidence type="ECO:0000256" key="3">
    <source>
        <dbReference type="ARBA" id="ARBA00022801"/>
    </source>
</evidence>
<dbReference type="EMBL" id="JABXXR010000038">
    <property type="protein sequence ID" value="NVN40341.1"/>
    <property type="molecule type" value="Genomic_DNA"/>
</dbReference>
<keyword evidence="2 8" id="KW-0479">Metal-binding</keyword>
<dbReference type="Proteomes" id="UP000585665">
    <property type="component" value="Unassembled WGS sequence"/>
</dbReference>
<evidence type="ECO:0000313" key="10">
    <source>
        <dbReference type="EMBL" id="NVN40341.1"/>
    </source>
</evidence>
<comment type="cofactor">
    <cofactor evidence="8">
        <name>a divalent metal cation</name>
        <dbReference type="ChEBI" id="CHEBI:60240"/>
    </cofactor>
    <text evidence="8">Binds 1 divalent metal cation per subunit.</text>
</comment>
<dbReference type="PANTHER" id="PTHR11113:SF14">
    <property type="entry name" value="N-ACETYLGLUCOSAMINE-6-PHOSPHATE DEACETYLASE"/>
    <property type="match status" value="1"/>
</dbReference>
<organism evidence="10 11">
    <name type="scientific">Ameyamaea chiangmaiensis</name>
    <dbReference type="NCBI Taxonomy" id="442969"/>
    <lineage>
        <taxon>Bacteria</taxon>
        <taxon>Pseudomonadati</taxon>
        <taxon>Pseudomonadota</taxon>
        <taxon>Alphaproteobacteria</taxon>
        <taxon>Acetobacterales</taxon>
        <taxon>Acetobacteraceae</taxon>
        <taxon>Ameyamaea</taxon>
    </lineage>
</organism>
<reference evidence="10 11" key="1">
    <citation type="submission" date="2020-06" db="EMBL/GenBank/DDBJ databases">
        <title>Description of novel acetic acid bacteria.</title>
        <authorList>
            <person name="Sombolestani A."/>
        </authorList>
    </citation>
    <scope>NUCLEOTIDE SEQUENCE [LARGE SCALE GENOMIC DNA]</scope>
    <source>
        <strain evidence="10 11">LMG 27010</strain>
    </source>
</reference>
<dbReference type="Pfam" id="PF01979">
    <property type="entry name" value="Amidohydro_1"/>
    <property type="match status" value="1"/>
</dbReference>
<dbReference type="EC" id="3.5.1.25" evidence="10"/>
<evidence type="ECO:0000256" key="2">
    <source>
        <dbReference type="ARBA" id="ARBA00022723"/>
    </source>
</evidence>
<evidence type="ECO:0000256" key="7">
    <source>
        <dbReference type="PIRSR" id="PIRSR038994-2"/>
    </source>
</evidence>
<evidence type="ECO:0000256" key="8">
    <source>
        <dbReference type="PIRSR" id="PIRSR038994-3"/>
    </source>
</evidence>
<protein>
    <submittedName>
        <fullName evidence="10">N-acetylglucosamine-6-phosphate deacetylase</fullName>
        <ecNumber evidence="10">3.5.1.25</ecNumber>
    </submittedName>
</protein>
<comment type="similarity">
    <text evidence="1 5">Belongs to the metallo-dependent hydrolases superfamily. NagA family.</text>
</comment>
<feature type="binding site" evidence="8">
    <location>
        <position position="179"/>
    </location>
    <ligand>
        <name>Zn(2+)</name>
        <dbReference type="ChEBI" id="CHEBI:29105"/>
    </ligand>
</feature>